<dbReference type="HOGENOM" id="CLU_2401579_0_0_1"/>
<gene>
    <name evidence="2" type="ORF">CAEBREN_31318</name>
</gene>
<evidence type="ECO:0000313" key="2">
    <source>
        <dbReference type="EMBL" id="EGT30764.1"/>
    </source>
</evidence>
<dbReference type="InParanoid" id="G0M9M1"/>
<proteinExistence type="predicted"/>
<accession>G0M9M1</accession>
<evidence type="ECO:0000313" key="3">
    <source>
        <dbReference type="Proteomes" id="UP000008068"/>
    </source>
</evidence>
<feature type="region of interest" description="Disordered" evidence="1">
    <location>
        <begin position="1"/>
        <end position="76"/>
    </location>
</feature>
<protein>
    <submittedName>
        <fullName evidence="2">Uncharacterized protein</fullName>
    </submittedName>
</protein>
<name>G0M9M1_CAEBE</name>
<keyword evidence="3" id="KW-1185">Reference proteome</keyword>
<feature type="compositionally biased region" description="Polar residues" evidence="1">
    <location>
        <begin position="37"/>
        <end position="46"/>
    </location>
</feature>
<evidence type="ECO:0000256" key="1">
    <source>
        <dbReference type="SAM" id="MobiDB-lite"/>
    </source>
</evidence>
<reference evidence="3" key="1">
    <citation type="submission" date="2011-07" db="EMBL/GenBank/DDBJ databases">
        <authorList>
            <consortium name="Caenorhabditis brenneri Sequencing and Analysis Consortium"/>
            <person name="Wilson R.K."/>
        </authorList>
    </citation>
    <scope>NUCLEOTIDE SEQUENCE [LARGE SCALE GENOMIC DNA]</scope>
    <source>
        <strain evidence="3">PB2801</strain>
    </source>
</reference>
<dbReference type="Proteomes" id="UP000008068">
    <property type="component" value="Unassembled WGS sequence"/>
</dbReference>
<feature type="compositionally biased region" description="Pro residues" evidence="1">
    <location>
        <begin position="66"/>
        <end position="75"/>
    </location>
</feature>
<dbReference type="EMBL" id="GL379787">
    <property type="protein sequence ID" value="EGT30764.1"/>
    <property type="molecule type" value="Genomic_DNA"/>
</dbReference>
<sequence length="93" mass="10084">MFPNKSQFSHHPRSVFGPVNAPSNVAPGQELPRQVPVTPTLQTPAASWTPYPSVPHMDAPAHLSLPPLPLPPLPQTPLQHAAMTVQQLLETDM</sequence>
<organism evidence="3">
    <name type="scientific">Caenorhabditis brenneri</name>
    <name type="common">Nematode worm</name>
    <dbReference type="NCBI Taxonomy" id="135651"/>
    <lineage>
        <taxon>Eukaryota</taxon>
        <taxon>Metazoa</taxon>
        <taxon>Ecdysozoa</taxon>
        <taxon>Nematoda</taxon>
        <taxon>Chromadorea</taxon>
        <taxon>Rhabditida</taxon>
        <taxon>Rhabditina</taxon>
        <taxon>Rhabditomorpha</taxon>
        <taxon>Rhabditoidea</taxon>
        <taxon>Rhabditidae</taxon>
        <taxon>Peloderinae</taxon>
        <taxon>Caenorhabditis</taxon>
    </lineage>
</organism>
<dbReference type="AlphaFoldDB" id="G0M9M1"/>